<sequence>MSKGEPRPAKARRLNAEAGVRVTLDVLDRHGKPASETGVLLYPLTGDEPFYADLVDGHAEGEVPAGQYAVLTRVSTVEANGETSSALVYRPSVTINEATKVLLDARNAKPITATVDRTDADLLDGDVRIVQDIAGQPVVTSAMMSIKNAYITPTGSMPGLALDLQAVFTRKGAESGSPYVYNVASRVSDGVPQKPTLRVRTKDMAAVKTAYGTEGSPACVGGHALPSWPDGGITMGFFTGVGAAPGTRTEYYSPGIAWDIDWMNTEPGCGFEEGTTEIWTRGERFAKPGSYQRRLTPAPFSPRSGRVIWGEYEGGEPALTIGMHSTSAGRSFMAPYPGASGTSVLRDANGKTVYSYDAPGAAWGWPVPKPGKYSLTVDEKRASPFSPLAVRQHAVWHFTVRDDKVIALPSLSFRTPLDAQSRARAGARQQITMTTDHTGTAKPKLWASSDDGKTWKAVGVTRKGDAWAATLTNPKAGFVSLRTAVAGVVDQTVIRAYAVHG</sequence>
<reference evidence="1 2" key="1">
    <citation type="submission" date="2019-05" db="EMBL/GenBank/DDBJ databases">
        <title>Draft genome sequence of Actinomadura geliboluensis A8036.</title>
        <authorList>
            <person name="Saricaoglu S."/>
            <person name="Isik K."/>
        </authorList>
    </citation>
    <scope>NUCLEOTIDE SEQUENCE [LARGE SCALE GENOMIC DNA]</scope>
    <source>
        <strain evidence="1 2">A8036</strain>
    </source>
</reference>
<keyword evidence="2" id="KW-1185">Reference proteome</keyword>
<organism evidence="1 2">
    <name type="scientific">Actinomadura geliboluensis</name>
    <dbReference type="NCBI Taxonomy" id="882440"/>
    <lineage>
        <taxon>Bacteria</taxon>
        <taxon>Bacillati</taxon>
        <taxon>Actinomycetota</taxon>
        <taxon>Actinomycetes</taxon>
        <taxon>Streptosporangiales</taxon>
        <taxon>Thermomonosporaceae</taxon>
        <taxon>Actinomadura</taxon>
    </lineage>
</organism>
<dbReference type="Proteomes" id="UP000305238">
    <property type="component" value="Unassembled WGS sequence"/>
</dbReference>
<name>A0A5S4H749_9ACTN</name>
<evidence type="ECO:0000313" key="1">
    <source>
        <dbReference type="EMBL" id="TMR41075.1"/>
    </source>
</evidence>
<gene>
    <name evidence="1" type="ORF">ETD96_07305</name>
</gene>
<proteinExistence type="predicted"/>
<dbReference type="EMBL" id="VCKZ01000032">
    <property type="protein sequence ID" value="TMR41075.1"/>
    <property type="molecule type" value="Genomic_DNA"/>
</dbReference>
<accession>A0A5S4H749</accession>
<comment type="caution">
    <text evidence="1">The sequence shown here is derived from an EMBL/GenBank/DDBJ whole genome shotgun (WGS) entry which is preliminary data.</text>
</comment>
<evidence type="ECO:0000313" key="2">
    <source>
        <dbReference type="Proteomes" id="UP000305238"/>
    </source>
</evidence>
<dbReference type="AlphaFoldDB" id="A0A5S4H749"/>
<protein>
    <submittedName>
        <fullName evidence="1">Uncharacterized protein</fullName>
    </submittedName>
</protein>